<dbReference type="InterPro" id="IPR003953">
    <property type="entry name" value="FAD-dep_OxRdtase_2_FAD-bd"/>
</dbReference>
<feature type="transmembrane region" description="Helical" evidence="17">
    <location>
        <begin position="6"/>
        <end position="27"/>
    </location>
</feature>
<dbReference type="InterPro" id="IPR007867">
    <property type="entry name" value="GMC_OxRtase_C"/>
</dbReference>
<evidence type="ECO:0000256" key="12">
    <source>
        <dbReference type="ARBA" id="ARBA00049645"/>
    </source>
</evidence>
<evidence type="ECO:0000256" key="6">
    <source>
        <dbReference type="ARBA" id="ARBA00023002"/>
    </source>
</evidence>
<dbReference type="Gene3D" id="3.50.50.60">
    <property type="entry name" value="FAD/NAD(P)-binding domain"/>
    <property type="match status" value="3"/>
</dbReference>
<comment type="pathway">
    <text evidence="12">Steroid metabolism; cholesterol degradation.</text>
</comment>
<evidence type="ECO:0000256" key="13">
    <source>
        <dbReference type="ARBA" id="ARBA00049723"/>
    </source>
</evidence>
<sequence length="1227" mass="134988">MVGAIQYAGALIVALLVLYRLLVLFSARRASRFSQSLDENDKNERPLSKEHDEKEHQMYPRLGRPSSSMDFEYDVVVVGSGYGGGVAASRLARAGKRIAVLERGSERWPGEYPNTFKDIMSQFHVTRNPTSHCKAGLPLRRSCGRQNGLYHLFRANEQDVLTGNGLGGTSLINANVFLRADQRTLQLPEWPDEIRNDPSSLDQFFDRAEHMLQPTPYPNDYPDLKKLHVLERQAHALGLDDNFYRVPQTTFFHDGLNASGVEMKASTGSGQDCTGVNDGSKNSVLMTYIADAWNWGAEIFCECDVKYVKKDPSGHGYIVYYEAVDEGGIKTSRWVRCKDLCVLGAGSLGTTEILLRSKAHGLDMSPVVGQKMSGNGDMLSFSYNAEEVVNAVGHEKPVMVDPCGPTITGVIDCRETDASSNVLAGHVIQEGAVPEGLAPVIRLLLDYSDHGFFSIIIKLIGSLLLRFWSFAPGISAKQSSIYKTQSYLVMSHDSNEGILTLVDGKPNLNFRGVERKAQLEQLHRKLESASEVIGGTFINSPPVSAHPLGGARMSSDGTGRRGVVNHVGQVFVGDGKETHEGLLCLDGAVVPTSLGVNPLATITALAERSIDLLIEKNGWTVDNAPNGRLDLFGLPSKPMGQTSEKGPISKIVTNPGTVQFHETMEGHVHIGDDIQDFSTAEQVARHASSSARLALHVILQQSEDTNAQYTTGTVTGTVSCGAISQHPLLIRHGQIELFTVDPTVSDCVNLTYKLHLVSVEGQEFHLEGQKNIDTSIAFSPSRTWTATTALNTTISRPDGSIVGRGILRISIWNFLCQLTTLRSDSFGSLLHFVTFFTCNVLRYFLAPFRKLQYPNDTVEHTFEKPKPQEVLLHAEDGVSTTLKIWEPIPGVTKHELPIMLIPGASVDDQIFSLATIPTNTIDYFTARGYRCYVPIIRFGISPAAKDGWTAYDSRWDVKAAFDYVREQENGRKIYVVCHCLGSIATAMALLTGIVPSDWIQGMTMSQVFCNLRFSADNKAKARLPVLTSIYRTLSNSPWLSCRAAPNTSTFQSLLDALLRLYPVGSRRELCSSSTCHRCSLVFGRCFSHGKLNRATHAYLDRYFDGIHMNFLSHLRSMGAVAPYHVRTNEGEGEGDFVDLVAQGGNLKRLGGLKMCFLSGGANAVFDPLSTAESYDLMRSTFGSEGYERVVVEGYGHLDTWMGRDSHRDVYPRVLDHVELCEGDSGRT</sequence>
<evidence type="ECO:0000256" key="2">
    <source>
        <dbReference type="ARBA" id="ARBA00010790"/>
    </source>
</evidence>
<evidence type="ECO:0000256" key="1">
    <source>
        <dbReference type="ARBA" id="ARBA00001974"/>
    </source>
</evidence>
<keyword evidence="17" id="KW-1133">Transmembrane helix</keyword>
<keyword evidence="5" id="KW-0274">FAD</keyword>
<keyword evidence="7" id="KW-0443">Lipid metabolism</keyword>
<feature type="region of interest" description="Disordered" evidence="16">
    <location>
        <begin position="35"/>
        <end position="65"/>
    </location>
</feature>
<dbReference type="GeneID" id="54284530"/>
<dbReference type="SUPFAM" id="SSF53474">
    <property type="entry name" value="alpha/beta-Hydrolases"/>
    <property type="match status" value="1"/>
</dbReference>
<keyword evidence="22" id="KW-1185">Reference proteome</keyword>
<reference evidence="21" key="1">
    <citation type="journal article" date="2020" name="Stud. Mycol.">
        <title>101 Dothideomycetes genomes: a test case for predicting lifestyles and emergence of pathogens.</title>
        <authorList>
            <person name="Haridas S."/>
            <person name="Albert R."/>
            <person name="Binder M."/>
            <person name="Bloem J."/>
            <person name="Labutti K."/>
            <person name="Salamov A."/>
            <person name="Andreopoulos B."/>
            <person name="Baker S."/>
            <person name="Barry K."/>
            <person name="Bills G."/>
            <person name="Bluhm B."/>
            <person name="Cannon C."/>
            <person name="Castanera R."/>
            <person name="Culley D."/>
            <person name="Daum C."/>
            <person name="Ezra D."/>
            <person name="Gonzalez J."/>
            <person name="Henrissat B."/>
            <person name="Kuo A."/>
            <person name="Liang C."/>
            <person name="Lipzen A."/>
            <person name="Lutzoni F."/>
            <person name="Magnuson J."/>
            <person name="Mondo S."/>
            <person name="Nolan M."/>
            <person name="Ohm R."/>
            <person name="Pangilinan J."/>
            <person name="Park H.-J."/>
            <person name="Ramirez L."/>
            <person name="Alfaro M."/>
            <person name="Sun H."/>
            <person name="Tritt A."/>
            <person name="Yoshinaga Y."/>
            <person name="Zwiers L.-H."/>
            <person name="Turgeon B."/>
            <person name="Goodwin S."/>
            <person name="Spatafora J."/>
            <person name="Crous P."/>
            <person name="Grigoriev I."/>
        </authorList>
    </citation>
    <scope>NUCLEOTIDE SEQUENCE</scope>
    <source>
        <strain evidence="21">CBS 175.79</strain>
    </source>
</reference>
<dbReference type="GO" id="GO:0008203">
    <property type="term" value="P:cholesterol metabolic process"/>
    <property type="evidence" value="ECO:0007669"/>
    <property type="project" value="UniProtKB-KW"/>
</dbReference>
<keyword evidence="4" id="KW-0285">Flavoprotein</keyword>
<keyword evidence="8" id="KW-1207">Sterol metabolism</keyword>
<evidence type="ECO:0000256" key="11">
    <source>
        <dbReference type="ARBA" id="ARBA00038856"/>
    </source>
</evidence>
<evidence type="ECO:0000313" key="22">
    <source>
        <dbReference type="Proteomes" id="UP000799778"/>
    </source>
</evidence>
<comment type="similarity">
    <text evidence="2">Belongs to the GMC oxidoreductase family.</text>
</comment>
<dbReference type="PANTHER" id="PTHR47470">
    <property type="entry name" value="CHOLESTEROL OXIDASE"/>
    <property type="match status" value="1"/>
</dbReference>
<dbReference type="Pfam" id="PF05199">
    <property type="entry name" value="GMC_oxred_C"/>
    <property type="match status" value="1"/>
</dbReference>
<dbReference type="RefSeq" id="XP_033387819.1">
    <property type="nucleotide sequence ID" value="XM_033527133.1"/>
</dbReference>
<evidence type="ECO:0000259" key="20">
    <source>
        <dbReference type="Pfam" id="PF05199"/>
    </source>
</evidence>
<keyword evidence="3" id="KW-0153">Cholesterol metabolism</keyword>
<keyword evidence="6" id="KW-0560">Oxidoreductase</keyword>
<evidence type="ECO:0000313" key="21">
    <source>
        <dbReference type="EMBL" id="KAF2019480.1"/>
    </source>
</evidence>
<proteinExistence type="inferred from homology"/>
<keyword evidence="17" id="KW-0812">Transmembrane</keyword>
<evidence type="ECO:0000256" key="8">
    <source>
        <dbReference type="ARBA" id="ARBA00023166"/>
    </source>
</evidence>
<evidence type="ECO:0000256" key="3">
    <source>
        <dbReference type="ARBA" id="ARBA00022548"/>
    </source>
</evidence>
<dbReference type="PANTHER" id="PTHR47470:SF1">
    <property type="entry name" value="FAD-DEPENDENT OXIDOREDUCTASE 2 FAD BINDING DOMAIN-CONTAINING PROTEIN"/>
    <property type="match status" value="1"/>
</dbReference>
<keyword evidence="10" id="KW-0413">Isomerase</keyword>
<dbReference type="Gene3D" id="3.40.50.1820">
    <property type="entry name" value="alpha/beta hydrolase"/>
    <property type="match status" value="1"/>
</dbReference>
<name>A0A6A5Y3U6_9PLEO</name>
<evidence type="ECO:0000256" key="14">
    <source>
        <dbReference type="ARBA" id="ARBA00049744"/>
    </source>
</evidence>
<dbReference type="InterPro" id="IPR029058">
    <property type="entry name" value="AB_hydrolase_fold"/>
</dbReference>
<organism evidence="21 22">
    <name type="scientific">Aaosphaeria arxii CBS 175.79</name>
    <dbReference type="NCBI Taxonomy" id="1450172"/>
    <lineage>
        <taxon>Eukaryota</taxon>
        <taxon>Fungi</taxon>
        <taxon>Dikarya</taxon>
        <taxon>Ascomycota</taxon>
        <taxon>Pezizomycotina</taxon>
        <taxon>Dothideomycetes</taxon>
        <taxon>Pleosporomycetidae</taxon>
        <taxon>Pleosporales</taxon>
        <taxon>Pleosporales incertae sedis</taxon>
        <taxon>Aaosphaeria</taxon>
    </lineage>
</organism>
<dbReference type="SUPFAM" id="SSF51905">
    <property type="entry name" value="FAD/NAD(P)-binding domain"/>
    <property type="match status" value="1"/>
</dbReference>
<keyword evidence="17" id="KW-0472">Membrane</keyword>
<evidence type="ECO:0000256" key="15">
    <source>
        <dbReference type="ARBA" id="ARBA00049778"/>
    </source>
</evidence>
<gene>
    <name evidence="21" type="ORF">BU24DRAFT_419092</name>
</gene>
<evidence type="ECO:0000256" key="16">
    <source>
        <dbReference type="SAM" id="MobiDB-lite"/>
    </source>
</evidence>
<evidence type="ECO:0000256" key="9">
    <source>
        <dbReference type="ARBA" id="ARBA00023221"/>
    </source>
</evidence>
<keyword evidence="9" id="KW-0753">Steroid metabolism</keyword>
<dbReference type="EMBL" id="ML978067">
    <property type="protein sequence ID" value="KAF2019480.1"/>
    <property type="molecule type" value="Genomic_DNA"/>
</dbReference>
<dbReference type="InterPro" id="IPR036188">
    <property type="entry name" value="FAD/NAD-bd_sf"/>
</dbReference>
<feature type="domain" description="Glucose-methanol-choline oxidoreductase C-terminal" evidence="20">
    <location>
        <begin position="544"/>
        <end position="606"/>
    </location>
</feature>
<dbReference type="Proteomes" id="UP000799778">
    <property type="component" value="Unassembled WGS sequence"/>
</dbReference>
<evidence type="ECO:0000256" key="4">
    <source>
        <dbReference type="ARBA" id="ARBA00022630"/>
    </source>
</evidence>
<dbReference type="GO" id="GO:0050660">
    <property type="term" value="F:flavin adenine dinucleotide binding"/>
    <property type="evidence" value="ECO:0007669"/>
    <property type="project" value="InterPro"/>
</dbReference>
<comment type="cofactor">
    <cofactor evidence="1">
        <name>FAD</name>
        <dbReference type="ChEBI" id="CHEBI:57692"/>
    </cofactor>
</comment>
<dbReference type="EC" id="1.1.3.6" evidence="13"/>
<dbReference type="EC" id="5.3.3.1" evidence="11"/>
<dbReference type="InterPro" id="IPR052542">
    <property type="entry name" value="Cholesterol_Oxidase"/>
</dbReference>
<dbReference type="GO" id="GO:0016995">
    <property type="term" value="F:cholesterol oxidase activity"/>
    <property type="evidence" value="ECO:0007669"/>
    <property type="project" value="UniProtKB-EC"/>
</dbReference>
<dbReference type="OrthoDB" id="9974421at2759"/>
<dbReference type="Pfam" id="PF00890">
    <property type="entry name" value="FAD_binding_2"/>
    <property type="match status" value="1"/>
</dbReference>
<dbReference type="AlphaFoldDB" id="A0A6A5Y3U6"/>
<evidence type="ECO:0000256" key="7">
    <source>
        <dbReference type="ARBA" id="ARBA00023098"/>
    </source>
</evidence>
<evidence type="ECO:0000256" key="17">
    <source>
        <dbReference type="SAM" id="Phobius"/>
    </source>
</evidence>
<feature type="domain" description="Glucose-methanol-choline oxidoreductase N-terminal" evidence="18">
    <location>
        <begin position="156"/>
        <end position="371"/>
    </location>
</feature>
<dbReference type="InterPro" id="IPR000172">
    <property type="entry name" value="GMC_OxRdtase_N"/>
</dbReference>
<dbReference type="Pfam" id="PF00732">
    <property type="entry name" value="GMC_oxred_N"/>
    <property type="match status" value="1"/>
</dbReference>
<dbReference type="GO" id="GO:0004769">
    <property type="term" value="F:steroid Delta-isomerase activity"/>
    <property type="evidence" value="ECO:0007669"/>
    <property type="project" value="UniProtKB-EC"/>
</dbReference>
<feature type="domain" description="FAD-dependent oxidoreductase 2 FAD-binding" evidence="19">
    <location>
        <begin position="74"/>
        <end position="106"/>
    </location>
</feature>
<evidence type="ECO:0000259" key="18">
    <source>
        <dbReference type="Pfam" id="PF00732"/>
    </source>
</evidence>
<feature type="compositionally biased region" description="Basic and acidic residues" evidence="16">
    <location>
        <begin position="39"/>
        <end position="58"/>
    </location>
</feature>
<evidence type="ECO:0000256" key="10">
    <source>
        <dbReference type="ARBA" id="ARBA00023235"/>
    </source>
</evidence>
<evidence type="ECO:0000256" key="5">
    <source>
        <dbReference type="ARBA" id="ARBA00022827"/>
    </source>
</evidence>
<protein>
    <recommendedName>
        <fullName evidence="14">Cholesterol oxidase</fullName>
        <ecNumber evidence="13">1.1.3.6</ecNumber>
        <ecNumber evidence="11">5.3.3.1</ecNumber>
    </recommendedName>
    <alternativeName>
        <fullName evidence="15">Cholesterol isomerase</fullName>
    </alternativeName>
</protein>
<evidence type="ECO:0000259" key="19">
    <source>
        <dbReference type="Pfam" id="PF00890"/>
    </source>
</evidence>
<accession>A0A6A5Y3U6</accession>